<protein>
    <submittedName>
        <fullName evidence="2">Uncharacterized protein</fullName>
    </submittedName>
</protein>
<dbReference type="RefSeq" id="WP_135685461.1">
    <property type="nucleotide sequence ID" value="NZ_RQEQ01000027.1"/>
</dbReference>
<dbReference type="EMBL" id="RQGT01000074">
    <property type="protein sequence ID" value="TGM14381.1"/>
    <property type="molecule type" value="Genomic_DNA"/>
</dbReference>
<gene>
    <name evidence="2" type="ORF">EHQ90_12305</name>
</gene>
<comment type="caution">
    <text evidence="2">The sequence shown here is derived from an EMBL/GenBank/DDBJ whole genome shotgun (WGS) entry which is preliminary data.</text>
</comment>
<feature type="region of interest" description="Disordered" evidence="1">
    <location>
        <begin position="323"/>
        <end position="344"/>
    </location>
</feature>
<proteinExistence type="predicted"/>
<evidence type="ECO:0000313" key="2">
    <source>
        <dbReference type="EMBL" id="TGM14381.1"/>
    </source>
</evidence>
<dbReference type="Proteomes" id="UP000297422">
    <property type="component" value="Unassembled WGS sequence"/>
</dbReference>
<keyword evidence="3" id="KW-1185">Reference proteome</keyword>
<evidence type="ECO:0000313" key="3">
    <source>
        <dbReference type="Proteomes" id="UP000297422"/>
    </source>
</evidence>
<feature type="compositionally biased region" description="Low complexity" evidence="1">
    <location>
        <begin position="327"/>
        <end position="344"/>
    </location>
</feature>
<sequence>MFFRSQMNFLAQILLIGSLGLGMSGTLSAEETEISEVPEKSIHQSEVDRVLSAPLVGNIDLDWEVSPFSQKNRANFSSKNKISKTSSLKIQNPTSSSFAQTGDERWNKNGNICVSVLRTGDFVFSHALLSFLSEDVSAHRRMAHQLPRVLENSSVKKDRKNEARSIFQTGSEECSLVLHLLAGENSCSLDREQEFFAIARSKNFGYFPLALRLDLWSKEPARFVSGFRRMNTPISEDQNSGPTEWDFVRTFKTTGQSLEDLGRFPLFSQRTSAMENWESSNSEVTIPAYFQRSLRELLSSMEPSCELEQIEKMGSRRSFVKNELQEKSNPSSSKKFFPPNSQVG</sequence>
<organism evidence="2 3">
    <name type="scientific">Leptospira stimsonii</name>
    <dbReference type="NCBI Taxonomy" id="2202203"/>
    <lineage>
        <taxon>Bacteria</taxon>
        <taxon>Pseudomonadati</taxon>
        <taxon>Spirochaetota</taxon>
        <taxon>Spirochaetia</taxon>
        <taxon>Leptospirales</taxon>
        <taxon>Leptospiraceae</taxon>
        <taxon>Leptospira</taxon>
    </lineage>
</organism>
<reference evidence="3" key="1">
    <citation type="journal article" date="2019" name="PLoS Negl. Trop. Dis.">
        <title>Revisiting the worldwide diversity of Leptospira species in the environment.</title>
        <authorList>
            <person name="Vincent A.T."/>
            <person name="Schiettekatte O."/>
            <person name="Bourhy P."/>
            <person name="Veyrier F.J."/>
            <person name="Picardeau M."/>
        </authorList>
    </citation>
    <scope>NUCLEOTIDE SEQUENCE [LARGE SCALE GENOMIC DNA]</scope>
    <source>
        <strain evidence="3">201702407</strain>
    </source>
</reference>
<evidence type="ECO:0000256" key="1">
    <source>
        <dbReference type="SAM" id="MobiDB-lite"/>
    </source>
</evidence>
<accession>A0ABY2N1R0</accession>
<name>A0ABY2N1R0_9LEPT</name>